<feature type="transmembrane region" description="Helical" evidence="4">
    <location>
        <begin position="361"/>
        <end position="383"/>
    </location>
</feature>
<keyword evidence="4" id="KW-0812">Transmembrane</keyword>
<reference evidence="5 6" key="1">
    <citation type="submission" date="2016-08" db="EMBL/GenBank/DDBJ databases">
        <title>Genomes of anaerobic fungi encode conserved fungal cellulosomes for biomass hydrolysis.</title>
        <authorList>
            <consortium name="DOE Joint Genome Institute"/>
            <person name="Haitjema C.H."/>
            <person name="Gilmore S.P."/>
            <person name="Henske J.K."/>
            <person name="Solomon K.V."/>
            <person name="De Groot R."/>
            <person name="Kuo A."/>
            <person name="Mondo S.J."/>
            <person name="Salamov A.A."/>
            <person name="Labutti K."/>
            <person name="Zhao Z."/>
            <person name="Chiniquy J."/>
            <person name="Barry K."/>
            <person name="Brewer H.M."/>
            <person name="Purvine S.O."/>
            <person name="Wright A.T."/>
            <person name="Boxma B."/>
            <person name="Van Alen T."/>
            <person name="Hackstein J.H."/>
            <person name="Baker S.E."/>
            <person name="Grigoriev I.V."/>
            <person name="O'Malley M.A."/>
        </authorList>
    </citation>
    <scope>NUCLEOTIDE SEQUENCE [LARGE SCALE GENOMIC DNA]</scope>
    <source>
        <strain evidence="6">finn</strain>
    </source>
</reference>
<dbReference type="SUPFAM" id="SSF53850">
    <property type="entry name" value="Periplasmic binding protein-like II"/>
    <property type="match status" value="1"/>
</dbReference>
<sequence length="683" mass="79255">MVLFSSQNITSGENDYLSTIDALLNKKTTLYDLYVYDPAYTKIFSKHFINLKEKLSEEYIQLFSRDSYESSIYEDQLVSLPIYMKYKVMYSNIYYLNKYKKNIPETWDELIKISKFIINEEKKENNTNLVGYNGLFPNNENVYCSIYEFIYSFRETKDSPFPGYDSQAAVNALIKLKEIKDSISNDETFASDEVYNVNLMFSGNILFSNFWDAVIPPNYEITPLPGKNKGVNGSCTGGFNIGISKYISKEKQIAALKVLKFFTSKEEQKKLTTTYNVISAMTSIYDDEELCKSVNCKLIKNIQGAVRPCSSIDNYEEYKLKVIELVNDYLFNNKPAKDILTKIDNITKIYNFSIKTLNVSLVMFILLSITFFTILFSSIILFIPRFKRFFQFMSLNLEIVYIIGSLLILISGYTYFGVLKPIKCFYQKAFLILGITMIFTPILYKLIINFPEKNKVSEIIKSRKYTFILTFVIIEIILNSITLLSPYEITKIEVEDGKNFLKCKYSILALTLSIIQYIAIFIIFVIINVLIFLEWNIIETYHDLRTLTIFIGMDWILLLIFIIFSILKIKNFLVVNIARIIIIIMFSASNHFYMFVIRIFLSKVNGNSMEEEKIIDKLLYFNNQSNKTSNIVSSTTIENTNTLSELKTNSSIEKERRLASSSKIQYSNKLLSYHFSTNIHSDS</sequence>
<dbReference type="Proteomes" id="UP000193719">
    <property type="component" value="Unassembled WGS sequence"/>
</dbReference>
<comment type="caution">
    <text evidence="5">The sequence shown here is derived from an EMBL/GenBank/DDBJ whole genome shotgun (WGS) entry which is preliminary data.</text>
</comment>
<feature type="transmembrane region" description="Helical" evidence="4">
    <location>
        <begin position="425"/>
        <end position="444"/>
    </location>
</feature>
<evidence type="ECO:0000313" key="6">
    <source>
        <dbReference type="Proteomes" id="UP000193719"/>
    </source>
</evidence>
<evidence type="ECO:0000256" key="1">
    <source>
        <dbReference type="ARBA" id="ARBA00008520"/>
    </source>
</evidence>
<evidence type="ECO:0000256" key="4">
    <source>
        <dbReference type="SAM" id="Phobius"/>
    </source>
</evidence>
<proteinExistence type="inferred from homology"/>
<dbReference type="InterPro" id="IPR006059">
    <property type="entry name" value="SBP"/>
</dbReference>
<dbReference type="PANTHER" id="PTHR30061:SF50">
    <property type="entry name" value="MALTOSE_MALTODEXTRIN-BINDING PERIPLASMIC PROTEIN"/>
    <property type="match status" value="1"/>
</dbReference>
<keyword evidence="4" id="KW-1133">Transmembrane helix</keyword>
<name>A0A1Y1UXE3_9FUNG</name>
<feature type="transmembrane region" description="Helical" evidence="4">
    <location>
        <begin position="395"/>
        <end position="419"/>
    </location>
</feature>
<evidence type="ECO:0000256" key="2">
    <source>
        <dbReference type="ARBA" id="ARBA00022448"/>
    </source>
</evidence>
<evidence type="ECO:0000256" key="3">
    <source>
        <dbReference type="ARBA" id="ARBA00022729"/>
    </source>
</evidence>
<dbReference type="AlphaFoldDB" id="A0A1Y1UXE3"/>
<feature type="transmembrane region" description="Helical" evidence="4">
    <location>
        <begin position="507"/>
        <end position="535"/>
    </location>
</feature>
<keyword evidence="6" id="KW-1185">Reference proteome</keyword>
<keyword evidence="4" id="KW-0472">Membrane</keyword>
<dbReference type="OrthoDB" id="2118873at2759"/>
<keyword evidence="3" id="KW-0732">Signal</keyword>
<protein>
    <submittedName>
        <fullName evidence="5">Periplasmic binding protein-like II</fullName>
    </submittedName>
</protein>
<dbReference type="Pfam" id="PF13416">
    <property type="entry name" value="SBP_bac_8"/>
    <property type="match status" value="1"/>
</dbReference>
<feature type="transmembrane region" description="Helical" evidence="4">
    <location>
        <begin position="465"/>
        <end position="487"/>
    </location>
</feature>
<accession>A0A1Y1UXE3</accession>
<dbReference type="PANTHER" id="PTHR30061">
    <property type="entry name" value="MALTOSE-BINDING PERIPLASMIC PROTEIN"/>
    <property type="match status" value="1"/>
</dbReference>
<dbReference type="GO" id="GO:1901982">
    <property type="term" value="F:maltose binding"/>
    <property type="evidence" value="ECO:0007669"/>
    <property type="project" value="TreeGrafter"/>
</dbReference>
<organism evidence="5 6">
    <name type="scientific">Piromyces finnis</name>
    <dbReference type="NCBI Taxonomy" id="1754191"/>
    <lineage>
        <taxon>Eukaryota</taxon>
        <taxon>Fungi</taxon>
        <taxon>Fungi incertae sedis</taxon>
        <taxon>Chytridiomycota</taxon>
        <taxon>Chytridiomycota incertae sedis</taxon>
        <taxon>Neocallimastigomycetes</taxon>
        <taxon>Neocallimastigales</taxon>
        <taxon>Neocallimastigaceae</taxon>
        <taxon>Piromyces</taxon>
    </lineage>
</organism>
<gene>
    <name evidence="5" type="ORF">BCR36DRAFT_361765</name>
</gene>
<dbReference type="GO" id="GO:0015768">
    <property type="term" value="P:maltose transport"/>
    <property type="evidence" value="ECO:0007669"/>
    <property type="project" value="TreeGrafter"/>
</dbReference>
<dbReference type="EMBL" id="MCFH01000058">
    <property type="protein sequence ID" value="ORX42915.1"/>
    <property type="molecule type" value="Genomic_DNA"/>
</dbReference>
<dbReference type="Gene3D" id="3.40.190.10">
    <property type="entry name" value="Periplasmic binding protein-like II"/>
    <property type="match status" value="2"/>
</dbReference>
<feature type="transmembrane region" description="Helical" evidence="4">
    <location>
        <begin position="573"/>
        <end position="601"/>
    </location>
</feature>
<reference evidence="5 6" key="2">
    <citation type="submission" date="2016-08" db="EMBL/GenBank/DDBJ databases">
        <title>Pervasive Adenine N6-methylation of Active Genes in Fungi.</title>
        <authorList>
            <consortium name="DOE Joint Genome Institute"/>
            <person name="Mondo S.J."/>
            <person name="Dannebaum R.O."/>
            <person name="Kuo R.C."/>
            <person name="Labutti K."/>
            <person name="Haridas S."/>
            <person name="Kuo A."/>
            <person name="Salamov A."/>
            <person name="Ahrendt S.R."/>
            <person name="Lipzen A."/>
            <person name="Sullivan W."/>
            <person name="Andreopoulos W.B."/>
            <person name="Clum A."/>
            <person name="Lindquist E."/>
            <person name="Daum C."/>
            <person name="Ramamoorthy G.K."/>
            <person name="Gryganskyi A."/>
            <person name="Culley D."/>
            <person name="Magnuson J.K."/>
            <person name="James T.Y."/>
            <person name="O'Malley M.A."/>
            <person name="Stajich J.E."/>
            <person name="Spatafora J.W."/>
            <person name="Visel A."/>
            <person name="Grigoriev I.V."/>
        </authorList>
    </citation>
    <scope>NUCLEOTIDE SEQUENCE [LARGE SCALE GENOMIC DNA]</scope>
    <source>
        <strain evidence="6">finn</strain>
    </source>
</reference>
<feature type="transmembrane region" description="Helical" evidence="4">
    <location>
        <begin position="547"/>
        <end position="567"/>
    </location>
</feature>
<dbReference type="GO" id="GO:0042956">
    <property type="term" value="P:maltodextrin transmembrane transport"/>
    <property type="evidence" value="ECO:0007669"/>
    <property type="project" value="TreeGrafter"/>
</dbReference>
<comment type="similarity">
    <text evidence="1">Belongs to the bacterial solute-binding protein 1 family.</text>
</comment>
<evidence type="ECO:0000313" key="5">
    <source>
        <dbReference type="EMBL" id="ORX42915.1"/>
    </source>
</evidence>
<keyword evidence="2" id="KW-0813">Transport</keyword>